<dbReference type="AlphaFoldDB" id="A0A8J2VXU1"/>
<reference evidence="2" key="1">
    <citation type="submission" date="2021-09" db="EMBL/GenBank/DDBJ databases">
        <authorList>
            <person name="Martin H S."/>
        </authorList>
    </citation>
    <scope>NUCLEOTIDE SEQUENCE</scope>
</reference>
<dbReference type="EMBL" id="CAKASE010000083">
    <property type="protein sequence ID" value="CAG9585873.1"/>
    <property type="molecule type" value="Genomic_DNA"/>
</dbReference>
<feature type="compositionally biased region" description="Gly residues" evidence="1">
    <location>
        <begin position="52"/>
        <end position="66"/>
    </location>
</feature>
<name>A0A8J2VXU1_9NEOP</name>
<proteinExistence type="predicted"/>
<protein>
    <submittedName>
        <fullName evidence="2">(African queen) hypothetical protein</fullName>
    </submittedName>
</protein>
<evidence type="ECO:0000256" key="1">
    <source>
        <dbReference type="SAM" id="MobiDB-lite"/>
    </source>
</evidence>
<sequence length="94" mass="9425">MNSIRYKASPLIYSFVYVECIIGVANFQDVTASGRALQCGPEGLRGGEEGAGRGPGGGRPGGGGAGRDPVTSHESRVVSAAAALAGAGRLHRIG</sequence>
<evidence type="ECO:0000313" key="3">
    <source>
        <dbReference type="Proteomes" id="UP000789524"/>
    </source>
</evidence>
<accession>A0A8J2VXU1</accession>
<organism evidence="2 3">
    <name type="scientific">Danaus chrysippus</name>
    <name type="common">African queen</name>
    <dbReference type="NCBI Taxonomy" id="151541"/>
    <lineage>
        <taxon>Eukaryota</taxon>
        <taxon>Metazoa</taxon>
        <taxon>Ecdysozoa</taxon>
        <taxon>Arthropoda</taxon>
        <taxon>Hexapoda</taxon>
        <taxon>Insecta</taxon>
        <taxon>Pterygota</taxon>
        <taxon>Neoptera</taxon>
        <taxon>Endopterygota</taxon>
        <taxon>Lepidoptera</taxon>
        <taxon>Glossata</taxon>
        <taxon>Ditrysia</taxon>
        <taxon>Papilionoidea</taxon>
        <taxon>Nymphalidae</taxon>
        <taxon>Danainae</taxon>
        <taxon>Danaini</taxon>
        <taxon>Danaina</taxon>
        <taxon>Danaus</taxon>
        <taxon>Anosia</taxon>
    </lineage>
</organism>
<gene>
    <name evidence="2" type="ORF">DCHRY22_LOCUS16200</name>
</gene>
<feature type="region of interest" description="Disordered" evidence="1">
    <location>
        <begin position="38"/>
        <end position="74"/>
    </location>
</feature>
<comment type="caution">
    <text evidence="2">The sequence shown here is derived from an EMBL/GenBank/DDBJ whole genome shotgun (WGS) entry which is preliminary data.</text>
</comment>
<keyword evidence="3" id="KW-1185">Reference proteome</keyword>
<evidence type="ECO:0000313" key="2">
    <source>
        <dbReference type="EMBL" id="CAG9585873.1"/>
    </source>
</evidence>
<dbReference type="Proteomes" id="UP000789524">
    <property type="component" value="Unassembled WGS sequence"/>
</dbReference>